<evidence type="ECO:0000256" key="3">
    <source>
        <dbReference type="ARBA" id="ARBA00023125"/>
    </source>
</evidence>
<evidence type="ECO:0000259" key="5">
    <source>
        <dbReference type="PROSITE" id="PS50931"/>
    </source>
</evidence>
<evidence type="ECO:0000313" key="6">
    <source>
        <dbReference type="EMBL" id="RXV67137.1"/>
    </source>
</evidence>
<dbReference type="PROSITE" id="PS50931">
    <property type="entry name" value="HTH_LYSR"/>
    <property type="match status" value="1"/>
</dbReference>
<dbReference type="GO" id="GO:0006351">
    <property type="term" value="P:DNA-templated transcription"/>
    <property type="evidence" value="ECO:0007669"/>
    <property type="project" value="TreeGrafter"/>
</dbReference>
<dbReference type="OrthoDB" id="5525645at2"/>
<dbReference type="Pfam" id="PF03466">
    <property type="entry name" value="LysR_substrate"/>
    <property type="match status" value="1"/>
</dbReference>
<evidence type="ECO:0000256" key="4">
    <source>
        <dbReference type="ARBA" id="ARBA00023163"/>
    </source>
</evidence>
<accession>A0A4Q2ACS6</accession>
<name>A0A4Q2ACS6_9BURK</name>
<dbReference type="EMBL" id="QWEX01000002">
    <property type="protein sequence ID" value="RXV67137.1"/>
    <property type="molecule type" value="Genomic_DNA"/>
</dbReference>
<dbReference type="InterPro" id="IPR036390">
    <property type="entry name" value="WH_DNA-bd_sf"/>
</dbReference>
<protein>
    <submittedName>
        <fullName evidence="6">LysR family transcriptional regulator</fullName>
    </submittedName>
</protein>
<dbReference type="PANTHER" id="PTHR30537">
    <property type="entry name" value="HTH-TYPE TRANSCRIPTIONAL REGULATOR"/>
    <property type="match status" value="1"/>
</dbReference>
<dbReference type="InterPro" id="IPR058163">
    <property type="entry name" value="LysR-type_TF_proteobact-type"/>
</dbReference>
<dbReference type="SUPFAM" id="SSF53850">
    <property type="entry name" value="Periplasmic binding protein-like II"/>
    <property type="match status" value="1"/>
</dbReference>
<reference evidence="6 7" key="1">
    <citation type="submission" date="2018-08" db="EMBL/GenBank/DDBJ databases">
        <title>Mountain-cultivated ginseng endophyte, Burkholderia stabilis and its activity against ginseng root rot disease.</title>
        <authorList>
            <person name="Tapan Kumar M."/>
            <person name="Bae H."/>
            <person name="Shanmugam G."/>
            <person name="Jeon J."/>
        </authorList>
    </citation>
    <scope>NUCLEOTIDE SEQUENCE [LARGE SCALE GENOMIC DNA]</scope>
    <source>
        <strain evidence="6 7">EB159</strain>
    </source>
</reference>
<dbReference type="InterPro" id="IPR000847">
    <property type="entry name" value="LysR_HTH_N"/>
</dbReference>
<organism evidence="6 7">
    <name type="scientific">Burkholderia stabilis</name>
    <dbReference type="NCBI Taxonomy" id="95485"/>
    <lineage>
        <taxon>Bacteria</taxon>
        <taxon>Pseudomonadati</taxon>
        <taxon>Pseudomonadota</taxon>
        <taxon>Betaproteobacteria</taxon>
        <taxon>Burkholderiales</taxon>
        <taxon>Burkholderiaceae</taxon>
        <taxon>Burkholderia</taxon>
        <taxon>Burkholderia cepacia complex</taxon>
    </lineage>
</organism>
<dbReference type="AlphaFoldDB" id="A0A4Q2ACS6"/>
<dbReference type="InterPro" id="IPR036388">
    <property type="entry name" value="WH-like_DNA-bd_sf"/>
</dbReference>
<gene>
    <name evidence="6" type="ORF">D1006_17705</name>
</gene>
<dbReference type="FunFam" id="1.10.10.10:FF:000001">
    <property type="entry name" value="LysR family transcriptional regulator"/>
    <property type="match status" value="1"/>
</dbReference>
<evidence type="ECO:0000256" key="1">
    <source>
        <dbReference type="ARBA" id="ARBA00009437"/>
    </source>
</evidence>
<dbReference type="Pfam" id="PF00126">
    <property type="entry name" value="HTH_1"/>
    <property type="match status" value="1"/>
</dbReference>
<dbReference type="InterPro" id="IPR005119">
    <property type="entry name" value="LysR_subst-bd"/>
</dbReference>
<keyword evidence="3" id="KW-0238">DNA-binding</keyword>
<keyword evidence="2" id="KW-0805">Transcription regulation</keyword>
<dbReference type="Proteomes" id="UP000289650">
    <property type="component" value="Unassembled WGS sequence"/>
</dbReference>
<evidence type="ECO:0000313" key="7">
    <source>
        <dbReference type="Proteomes" id="UP000289650"/>
    </source>
</evidence>
<dbReference type="GO" id="GO:0003700">
    <property type="term" value="F:DNA-binding transcription factor activity"/>
    <property type="evidence" value="ECO:0007669"/>
    <property type="project" value="InterPro"/>
</dbReference>
<dbReference type="SUPFAM" id="SSF46785">
    <property type="entry name" value="Winged helix' DNA-binding domain"/>
    <property type="match status" value="1"/>
</dbReference>
<keyword evidence="4" id="KW-0804">Transcription</keyword>
<dbReference type="GO" id="GO:0043565">
    <property type="term" value="F:sequence-specific DNA binding"/>
    <property type="evidence" value="ECO:0007669"/>
    <property type="project" value="TreeGrafter"/>
</dbReference>
<feature type="domain" description="HTH lysR-type" evidence="5">
    <location>
        <begin position="16"/>
        <end position="67"/>
    </location>
</feature>
<comment type="similarity">
    <text evidence="1">Belongs to the LysR transcriptional regulatory family.</text>
</comment>
<dbReference type="PRINTS" id="PR00039">
    <property type="entry name" value="HTHLYSR"/>
</dbReference>
<comment type="caution">
    <text evidence="6">The sequence shown here is derived from an EMBL/GenBank/DDBJ whole genome shotgun (WGS) entry which is preliminary data.</text>
</comment>
<sequence length="324" mass="35066">MKQNFTVRQGALDGVEAFLSVARHRSFRRAAAELGVTPSAVSQAVRVLEERIGAALFIRTTRSVGLTEAGERFLSRAKPAFEELVAASEVARDLGQRPTGLLRLSVPRAVVPILLEPLIASFCRAYPEIEVEIAANEALVDLAAEGFDAGIRLGQFVDADMVAVPLTPPFRLAIVGSPTYFAGRSRPERVDDLREHACLRWRRSSGAIAPWSFNDDNDREIEVAVSGPFIAHDFPTLLGAAVEGLGLAQLPEPMVSEALKAGTLVHVLEPFAPVRPGVFLYYPGRRQIMPKLRAFIDHVKNHPPGPGKVAAHLAPGRAGPRKNG</sequence>
<dbReference type="Gene3D" id="3.40.190.290">
    <property type="match status" value="1"/>
</dbReference>
<proteinExistence type="inferred from homology"/>
<evidence type="ECO:0000256" key="2">
    <source>
        <dbReference type="ARBA" id="ARBA00023015"/>
    </source>
</evidence>
<dbReference type="RefSeq" id="WP_129514806.1">
    <property type="nucleotide sequence ID" value="NZ_QWEX01000002.1"/>
</dbReference>
<dbReference type="PANTHER" id="PTHR30537:SF1">
    <property type="entry name" value="HTH-TYPE TRANSCRIPTIONAL REGULATOR PGRR"/>
    <property type="match status" value="1"/>
</dbReference>
<dbReference type="Gene3D" id="1.10.10.10">
    <property type="entry name" value="Winged helix-like DNA-binding domain superfamily/Winged helix DNA-binding domain"/>
    <property type="match status" value="1"/>
</dbReference>
<dbReference type="CDD" id="cd08474">
    <property type="entry name" value="PBP2_CrgA_like_5"/>
    <property type="match status" value="1"/>
</dbReference>